<feature type="domain" description="SAM-dependent MTase RsmB/NOP-type" evidence="7">
    <location>
        <begin position="157"/>
        <end position="443"/>
    </location>
</feature>
<comment type="caution">
    <text evidence="8">The sequence shown here is derived from an EMBL/GenBank/DDBJ whole genome shotgun (WGS) entry which is preliminary data.</text>
</comment>
<evidence type="ECO:0000256" key="3">
    <source>
        <dbReference type="ARBA" id="ARBA00022679"/>
    </source>
</evidence>
<feature type="binding site" evidence="6">
    <location>
        <position position="271"/>
    </location>
    <ligand>
        <name>S-adenosyl-L-methionine</name>
        <dbReference type="ChEBI" id="CHEBI:59789"/>
    </ligand>
</feature>
<dbReference type="InterPro" id="IPR023267">
    <property type="entry name" value="RCMT"/>
</dbReference>
<keyword evidence="3 6" id="KW-0808">Transferase</keyword>
<dbReference type="InterPro" id="IPR001678">
    <property type="entry name" value="MeTrfase_RsmB-F_NOP2_dom"/>
</dbReference>
<organism evidence="8 9">
    <name type="scientific">Pacificispira spongiicola</name>
    <dbReference type="NCBI Taxonomy" id="2729598"/>
    <lineage>
        <taxon>Bacteria</taxon>
        <taxon>Pseudomonadati</taxon>
        <taxon>Pseudomonadota</taxon>
        <taxon>Alphaproteobacteria</taxon>
        <taxon>Rhodospirillales</taxon>
        <taxon>Rhodospirillaceae</taxon>
        <taxon>Pacificispira</taxon>
    </lineage>
</organism>
<dbReference type="RefSeq" id="WP_169626509.1">
    <property type="nucleotide sequence ID" value="NZ_JABBNT010000005.1"/>
</dbReference>
<keyword evidence="2 6" id="KW-0489">Methyltransferase</keyword>
<reference evidence="8 9" key="1">
    <citation type="submission" date="2020-04" db="EMBL/GenBank/DDBJ databases">
        <title>Rhodospirillaceae bacterium KN72 isolated from deep sea.</title>
        <authorList>
            <person name="Zhang D.-C."/>
        </authorList>
    </citation>
    <scope>NUCLEOTIDE SEQUENCE [LARGE SCALE GENOMIC DNA]</scope>
    <source>
        <strain evidence="8 9">KN72</strain>
    </source>
</reference>
<keyword evidence="9" id="KW-1185">Reference proteome</keyword>
<keyword evidence="5 6" id="KW-0694">RNA-binding</keyword>
<dbReference type="GO" id="GO:0003723">
    <property type="term" value="F:RNA binding"/>
    <property type="evidence" value="ECO:0007669"/>
    <property type="project" value="UniProtKB-UniRule"/>
</dbReference>
<evidence type="ECO:0000256" key="1">
    <source>
        <dbReference type="ARBA" id="ARBA00007494"/>
    </source>
</evidence>
<dbReference type="PRINTS" id="PR02008">
    <property type="entry name" value="RCMTFAMILY"/>
</dbReference>
<evidence type="ECO:0000313" key="8">
    <source>
        <dbReference type="EMBL" id="NMM46120.1"/>
    </source>
</evidence>
<sequence length="445" mass="48260">MTPGARMSAAITLLSRLDGPDAPPADKLLADWARANRYAGSKDKSAIAAMVYGCLRRRGQIDWWLSRCKGDEPAARPRLLVWMQLAGEAALSDLERFCSGEKFDPPPLTPVEKRVAVELSAQKGFDLSCQPVSIGGNMPVFLEQDLIALYGAETSRQLAAHDAEAPVDLRVNTLKADRDTVRAALAEAGIDSAPTPYSPIGLRLTERKPLSGTAVFKDGLIEPQDEGSQLAALLVEAKPGMKIVDFCAGAGGKTLALAATMNNTGRIIACDVSEARLKRAGQRLKRAGAFLVERRPLSSERDKWVKRRAARFDGGFDRVLVDAPCSGSGTWRRNPDQKWKLTPDGLAEVMQKQSSVLESAARLVAPGGRLIYVTCSILKQENEDRVDAFLAEHGDFYAHPVSEIWSETLPDVAFPGAPENPYLRLTPADHGTDGFFVAVLGRKLT</sequence>
<dbReference type="GO" id="GO:0008173">
    <property type="term" value="F:RNA methyltransferase activity"/>
    <property type="evidence" value="ECO:0007669"/>
    <property type="project" value="InterPro"/>
</dbReference>
<evidence type="ECO:0000313" key="9">
    <source>
        <dbReference type="Proteomes" id="UP000539372"/>
    </source>
</evidence>
<dbReference type="InterPro" id="IPR018314">
    <property type="entry name" value="RsmB/NOL1/NOP2-like_CS"/>
</dbReference>
<name>A0A7Y0E2N3_9PROT</name>
<evidence type="ECO:0000259" key="7">
    <source>
        <dbReference type="PROSITE" id="PS51686"/>
    </source>
</evidence>
<feature type="binding site" evidence="6">
    <location>
        <position position="302"/>
    </location>
    <ligand>
        <name>S-adenosyl-L-methionine</name>
        <dbReference type="ChEBI" id="CHEBI:59789"/>
    </ligand>
</feature>
<dbReference type="CDD" id="cd02440">
    <property type="entry name" value="AdoMet_MTases"/>
    <property type="match status" value="1"/>
</dbReference>
<feature type="binding site" evidence="6">
    <location>
        <position position="322"/>
    </location>
    <ligand>
        <name>S-adenosyl-L-methionine</name>
        <dbReference type="ChEBI" id="CHEBI:59789"/>
    </ligand>
</feature>
<dbReference type="SUPFAM" id="SSF53335">
    <property type="entry name" value="S-adenosyl-L-methionine-dependent methyltransferases"/>
    <property type="match status" value="1"/>
</dbReference>
<feature type="active site" description="Nucleophile" evidence="6">
    <location>
        <position position="375"/>
    </location>
</feature>
<dbReference type="Proteomes" id="UP000539372">
    <property type="component" value="Unassembled WGS sequence"/>
</dbReference>
<dbReference type="EMBL" id="JABBNT010000005">
    <property type="protein sequence ID" value="NMM46120.1"/>
    <property type="molecule type" value="Genomic_DNA"/>
</dbReference>
<comment type="similarity">
    <text evidence="1 6">Belongs to the class I-like SAM-binding methyltransferase superfamily. RsmB/NOP family.</text>
</comment>
<dbReference type="Gene3D" id="3.30.70.1170">
    <property type="entry name" value="Sun protein, domain 3"/>
    <property type="match status" value="1"/>
</dbReference>
<evidence type="ECO:0000256" key="4">
    <source>
        <dbReference type="ARBA" id="ARBA00022691"/>
    </source>
</evidence>
<dbReference type="PROSITE" id="PS01153">
    <property type="entry name" value="NOL1_NOP2_SUN"/>
    <property type="match status" value="1"/>
</dbReference>
<gene>
    <name evidence="8" type="ORF">HH303_16630</name>
</gene>
<dbReference type="GO" id="GO:0001510">
    <property type="term" value="P:RNA methylation"/>
    <property type="evidence" value="ECO:0007669"/>
    <property type="project" value="InterPro"/>
</dbReference>
<comment type="caution">
    <text evidence="6">Lacks conserved residue(s) required for the propagation of feature annotation.</text>
</comment>
<dbReference type="InterPro" id="IPR049560">
    <property type="entry name" value="MeTrfase_RsmB-F_NOP2_cat"/>
</dbReference>
<dbReference type="PANTHER" id="PTHR22807">
    <property type="entry name" value="NOP2 YEAST -RELATED NOL1/NOP2/FMU SUN DOMAIN-CONTAINING"/>
    <property type="match status" value="1"/>
</dbReference>
<proteinExistence type="inferred from homology"/>
<evidence type="ECO:0000256" key="2">
    <source>
        <dbReference type="ARBA" id="ARBA00022603"/>
    </source>
</evidence>
<evidence type="ECO:0000256" key="6">
    <source>
        <dbReference type="PROSITE-ProRule" id="PRU01023"/>
    </source>
</evidence>
<dbReference type="PROSITE" id="PS51686">
    <property type="entry name" value="SAM_MT_RSMB_NOP"/>
    <property type="match status" value="1"/>
</dbReference>
<dbReference type="PANTHER" id="PTHR22807:SF53">
    <property type="entry name" value="RIBOSOMAL RNA SMALL SUBUNIT METHYLTRANSFERASE B-RELATED"/>
    <property type="match status" value="1"/>
</dbReference>
<keyword evidence="4 6" id="KW-0949">S-adenosyl-L-methionine</keyword>
<dbReference type="Pfam" id="PF22458">
    <property type="entry name" value="RsmF-B_ferredox"/>
    <property type="match status" value="1"/>
</dbReference>
<protein>
    <submittedName>
        <fullName evidence="8">RsmB/NOP family class I SAM-dependent RNA methyltransferase</fullName>
    </submittedName>
</protein>
<dbReference type="InterPro" id="IPR029063">
    <property type="entry name" value="SAM-dependent_MTases_sf"/>
</dbReference>
<dbReference type="Pfam" id="PF01189">
    <property type="entry name" value="Methyltr_RsmB-F"/>
    <property type="match status" value="1"/>
</dbReference>
<dbReference type="AlphaFoldDB" id="A0A7Y0E2N3"/>
<accession>A0A7Y0E2N3</accession>
<dbReference type="InterPro" id="IPR054728">
    <property type="entry name" value="RsmB-like_ferredoxin"/>
</dbReference>
<dbReference type="Gene3D" id="3.40.50.150">
    <property type="entry name" value="Vaccinia Virus protein VP39"/>
    <property type="match status" value="1"/>
</dbReference>
<evidence type="ECO:0000256" key="5">
    <source>
        <dbReference type="ARBA" id="ARBA00022884"/>
    </source>
</evidence>